<accession>F0F8L9</accession>
<sequence>MTDAGLWQIGRKSRHDASAPFSPCAFDDTSGFDALSSFYSFNFFNS</sequence>
<organism evidence="1 2">
    <name type="scientific">Prevotella multiformis DSM 16608</name>
    <dbReference type="NCBI Taxonomy" id="888743"/>
    <lineage>
        <taxon>Bacteria</taxon>
        <taxon>Pseudomonadati</taxon>
        <taxon>Bacteroidota</taxon>
        <taxon>Bacteroidia</taxon>
        <taxon>Bacteroidales</taxon>
        <taxon>Prevotellaceae</taxon>
        <taxon>Prevotella</taxon>
    </lineage>
</organism>
<evidence type="ECO:0000313" key="2">
    <source>
        <dbReference type="Proteomes" id="UP000005697"/>
    </source>
</evidence>
<keyword evidence="2" id="KW-1185">Reference proteome</keyword>
<reference evidence="1 2" key="1">
    <citation type="submission" date="2011-01" db="EMBL/GenBank/DDBJ databases">
        <authorList>
            <person name="Muzny D."/>
            <person name="Qin X."/>
            <person name="Deng J."/>
            <person name="Jiang H."/>
            <person name="Liu Y."/>
            <person name="Qu J."/>
            <person name="Song X.-Z."/>
            <person name="Zhang L."/>
            <person name="Thornton R."/>
            <person name="Coyle M."/>
            <person name="Francisco L."/>
            <person name="Jackson L."/>
            <person name="Javaid M."/>
            <person name="Korchina V."/>
            <person name="Kovar C."/>
            <person name="Mata R."/>
            <person name="Mathew T."/>
            <person name="Ngo R."/>
            <person name="Nguyen L."/>
            <person name="Nguyen N."/>
            <person name="Okwuonu G."/>
            <person name="Ongeri F."/>
            <person name="Pham C."/>
            <person name="Simmons D."/>
            <person name="Wilczek-Boney K."/>
            <person name="Hale W."/>
            <person name="Jakkamsetti A."/>
            <person name="Pham P."/>
            <person name="Ruth R."/>
            <person name="San Lucas F."/>
            <person name="Warren J."/>
            <person name="Zhang J."/>
            <person name="Zhao Z."/>
            <person name="Zhou C."/>
            <person name="Zhu D."/>
            <person name="Lee S."/>
            <person name="Bess C."/>
            <person name="Blankenburg K."/>
            <person name="Forbes L."/>
            <person name="Fu Q."/>
            <person name="Gubbala S."/>
            <person name="Hirani K."/>
            <person name="Jayaseelan J.C."/>
            <person name="Lara F."/>
            <person name="Munidasa M."/>
            <person name="Palculict T."/>
            <person name="Patil S."/>
            <person name="Pu L.-L."/>
            <person name="Saada N."/>
            <person name="Tang L."/>
            <person name="Weissenberger G."/>
            <person name="Zhu Y."/>
            <person name="Hemphill L."/>
            <person name="Shang Y."/>
            <person name="Youmans B."/>
            <person name="Ayvaz T."/>
            <person name="Ross M."/>
            <person name="Santibanez J."/>
            <person name="Aqrawi P."/>
            <person name="Gross S."/>
            <person name="Joshi V."/>
            <person name="Fowler G."/>
            <person name="Nazareth L."/>
            <person name="Reid J."/>
            <person name="Worley K."/>
            <person name="Petrosino J."/>
            <person name="Highlander S."/>
            <person name="Gibbs R."/>
        </authorList>
    </citation>
    <scope>NUCLEOTIDE SEQUENCE [LARGE SCALE GENOMIC DNA]</scope>
    <source>
        <strain evidence="1 2">DSM 16608</strain>
    </source>
</reference>
<dbReference type="HOGENOM" id="CLU_3187369_0_0_10"/>
<evidence type="ECO:0000313" key="1">
    <source>
        <dbReference type="EMBL" id="EGC19396.1"/>
    </source>
</evidence>
<dbReference type="EMBL" id="AEWX01000027">
    <property type="protein sequence ID" value="EGC19396.1"/>
    <property type="molecule type" value="Genomic_DNA"/>
</dbReference>
<dbReference type="Proteomes" id="UP000005697">
    <property type="component" value="Unassembled WGS sequence"/>
</dbReference>
<dbReference type="AlphaFoldDB" id="F0F8L9"/>
<name>F0F8L9_9BACT</name>
<comment type="caution">
    <text evidence="1">The sequence shown here is derived from an EMBL/GenBank/DDBJ whole genome shotgun (WGS) entry which is preliminary data.</text>
</comment>
<gene>
    <name evidence="1" type="ORF">HMPREF9141_1936</name>
</gene>
<protein>
    <submittedName>
        <fullName evidence="1">Uncharacterized protein</fullName>
    </submittedName>
</protein>
<proteinExistence type="predicted"/>